<evidence type="ECO:0000259" key="1">
    <source>
        <dbReference type="Pfam" id="PF07678"/>
    </source>
</evidence>
<comment type="caution">
    <text evidence="2">The sequence shown here is derived from an EMBL/GenBank/DDBJ whole genome shotgun (WGS) entry which is preliminary data.</text>
</comment>
<dbReference type="InterPro" id="IPR008930">
    <property type="entry name" value="Terpenoid_cyclase/PrenylTrfase"/>
</dbReference>
<sequence length="276" mass="31273">MHDFFITEWSEMVFIPLEVLNKMAAWLTSQQAENGSFPEISDHIYARYFQPITVDYNGTSHVWHVSTTAYVVIALSKAVRLTSDAKSRAVRGAISGAEYLSSKLRSITDSFQMALVAYALDKAGHVSKDEAFSLLQSMARRGRYVYWSPEEVPDLEIKIIDNKQFIPPHADYLTLGAAGIATSYALLLHLARGQFEISRPIAHWLVEYPTSGYLDKLLEAEALNAFSKRETNHQFYNMKITLSAPSASHWTKVIYINSTNFPNYHEIVVEASRLER</sequence>
<gene>
    <name evidence="2" type="ORF">LSH36_37g00032</name>
</gene>
<keyword evidence="3" id="KW-1185">Reference proteome</keyword>
<organism evidence="2 3">
    <name type="scientific">Paralvinella palmiformis</name>
    <dbReference type="NCBI Taxonomy" id="53620"/>
    <lineage>
        <taxon>Eukaryota</taxon>
        <taxon>Metazoa</taxon>
        <taxon>Spiralia</taxon>
        <taxon>Lophotrochozoa</taxon>
        <taxon>Annelida</taxon>
        <taxon>Polychaeta</taxon>
        <taxon>Sedentaria</taxon>
        <taxon>Canalipalpata</taxon>
        <taxon>Terebellida</taxon>
        <taxon>Terebelliformia</taxon>
        <taxon>Alvinellidae</taxon>
        <taxon>Paralvinella</taxon>
    </lineage>
</organism>
<feature type="domain" description="Alpha-macroglobulin-like TED" evidence="1">
    <location>
        <begin position="7"/>
        <end position="207"/>
    </location>
</feature>
<dbReference type="PANTHER" id="PTHR11412:SF146">
    <property type="entry name" value="CD109 ANTIGEN"/>
    <property type="match status" value="1"/>
</dbReference>
<dbReference type="Gene3D" id="1.50.10.20">
    <property type="match status" value="1"/>
</dbReference>
<dbReference type="GO" id="GO:0005615">
    <property type="term" value="C:extracellular space"/>
    <property type="evidence" value="ECO:0007669"/>
    <property type="project" value="InterPro"/>
</dbReference>
<dbReference type="EMBL" id="JAODUP010000037">
    <property type="protein sequence ID" value="KAK2166587.1"/>
    <property type="molecule type" value="Genomic_DNA"/>
</dbReference>
<proteinExistence type="predicted"/>
<dbReference type="AlphaFoldDB" id="A0AAD9K8E9"/>
<protein>
    <recommendedName>
        <fullName evidence="1">Alpha-macroglobulin-like TED domain-containing protein</fullName>
    </recommendedName>
</protein>
<accession>A0AAD9K8E9</accession>
<dbReference type="PANTHER" id="PTHR11412">
    <property type="entry name" value="MACROGLOBULIN / COMPLEMENT"/>
    <property type="match status" value="1"/>
</dbReference>
<name>A0AAD9K8E9_9ANNE</name>
<dbReference type="InterPro" id="IPR050473">
    <property type="entry name" value="A2M/Complement_sys"/>
</dbReference>
<evidence type="ECO:0000313" key="2">
    <source>
        <dbReference type="EMBL" id="KAK2166587.1"/>
    </source>
</evidence>
<dbReference type="InterPro" id="IPR011626">
    <property type="entry name" value="Alpha-macroglobulin_TED"/>
</dbReference>
<dbReference type="Proteomes" id="UP001208570">
    <property type="component" value="Unassembled WGS sequence"/>
</dbReference>
<evidence type="ECO:0000313" key="3">
    <source>
        <dbReference type="Proteomes" id="UP001208570"/>
    </source>
</evidence>
<reference evidence="2" key="1">
    <citation type="journal article" date="2023" name="Mol. Biol. Evol.">
        <title>Third-Generation Sequencing Reveals the Adaptive Role of the Epigenome in Three Deep-Sea Polychaetes.</title>
        <authorList>
            <person name="Perez M."/>
            <person name="Aroh O."/>
            <person name="Sun Y."/>
            <person name="Lan Y."/>
            <person name="Juniper S.K."/>
            <person name="Young C.R."/>
            <person name="Angers B."/>
            <person name="Qian P.Y."/>
        </authorList>
    </citation>
    <scope>NUCLEOTIDE SEQUENCE</scope>
    <source>
        <strain evidence="2">P08H-3</strain>
    </source>
</reference>
<dbReference type="SUPFAM" id="SSF48239">
    <property type="entry name" value="Terpenoid cyclases/Protein prenyltransferases"/>
    <property type="match status" value="1"/>
</dbReference>
<dbReference type="Pfam" id="PF07678">
    <property type="entry name" value="TED_complement"/>
    <property type="match status" value="1"/>
</dbReference>